<dbReference type="PANTHER" id="PTHR34383">
    <property type="entry name" value="POLYPHOSPHATE:AMP PHOSPHOTRANSFERASE-RELATED"/>
    <property type="match status" value="1"/>
</dbReference>
<dbReference type="Pfam" id="PF03976">
    <property type="entry name" value="PPK2"/>
    <property type="match status" value="1"/>
</dbReference>
<keyword evidence="2" id="KW-0808">Transferase</keyword>
<organism evidence="5 6">
    <name type="scientific">Candidatus Macondimonas diazotrophica</name>
    <dbReference type="NCBI Taxonomy" id="2305248"/>
    <lineage>
        <taxon>Bacteria</taxon>
        <taxon>Pseudomonadati</taxon>
        <taxon>Pseudomonadota</taxon>
        <taxon>Gammaproteobacteria</taxon>
        <taxon>Chromatiales</taxon>
        <taxon>Ectothiorhodospiraceae</taxon>
        <taxon>Candidatus Macondimonas</taxon>
    </lineage>
</organism>
<dbReference type="InterPro" id="IPR022488">
    <property type="entry name" value="PPK2-related"/>
</dbReference>
<dbReference type="SUPFAM" id="SSF52540">
    <property type="entry name" value="P-loop containing nucleoside triphosphate hydrolases"/>
    <property type="match status" value="1"/>
</dbReference>
<comment type="caution">
    <text evidence="5">The sequence shown here is derived from an EMBL/GenBank/DDBJ whole genome shotgun (WGS) entry which is preliminary data.</text>
</comment>
<accession>A0A4Z0FBQ0</accession>
<dbReference type="Proteomes" id="UP000297890">
    <property type="component" value="Unassembled WGS sequence"/>
</dbReference>
<dbReference type="RefSeq" id="WP_135281213.1">
    <property type="nucleotide sequence ID" value="NZ_SRIO01000004.1"/>
</dbReference>
<name>A0A4Z0FBQ0_9GAMM</name>
<dbReference type="InterPro" id="IPR022300">
    <property type="entry name" value="PPK2-rel_1"/>
</dbReference>
<evidence type="ECO:0000256" key="1">
    <source>
        <dbReference type="ARBA" id="ARBA00009924"/>
    </source>
</evidence>
<dbReference type="EMBL" id="SRIO01000004">
    <property type="protein sequence ID" value="TFZ83333.1"/>
    <property type="molecule type" value="Genomic_DNA"/>
</dbReference>
<dbReference type="GO" id="GO:0006797">
    <property type="term" value="P:polyphosphate metabolic process"/>
    <property type="evidence" value="ECO:0007669"/>
    <property type="project" value="InterPro"/>
</dbReference>
<dbReference type="InterPro" id="IPR027417">
    <property type="entry name" value="P-loop_NTPase"/>
</dbReference>
<comment type="similarity">
    <text evidence="1">Belongs to the polyphosphate kinase 2 (PPK2) family. Class I subfamily.</text>
</comment>
<dbReference type="OrthoDB" id="9775224at2"/>
<evidence type="ECO:0000313" key="6">
    <source>
        <dbReference type="Proteomes" id="UP000297890"/>
    </source>
</evidence>
<dbReference type="InterPro" id="IPR016898">
    <property type="entry name" value="Polyphosphate_phosphotransfera"/>
</dbReference>
<evidence type="ECO:0000313" key="5">
    <source>
        <dbReference type="EMBL" id="TFZ83333.1"/>
    </source>
</evidence>
<evidence type="ECO:0000256" key="2">
    <source>
        <dbReference type="ARBA" id="ARBA00022679"/>
    </source>
</evidence>
<dbReference type="GO" id="GO:0008976">
    <property type="term" value="F:polyphosphate kinase activity"/>
    <property type="evidence" value="ECO:0007669"/>
    <property type="project" value="InterPro"/>
</dbReference>
<reference evidence="5 6" key="1">
    <citation type="journal article" date="2019" name="ISME J.">
        <title>Candidatus Macondimonas diazotrophica, a novel gammaproteobacterial genus dominating crude-oil-contaminated coastal sediments.</title>
        <authorList>
            <person name="Karthikeyan S."/>
            <person name="Konstantinidis K."/>
        </authorList>
    </citation>
    <scope>NUCLEOTIDE SEQUENCE [LARGE SCALE GENOMIC DNA]</scope>
    <source>
        <strain evidence="5 6">KTK01</strain>
    </source>
</reference>
<feature type="domain" description="Polyphosphate kinase-2-related" evidence="4">
    <location>
        <begin position="36"/>
        <end position="255"/>
    </location>
</feature>
<dbReference type="PANTHER" id="PTHR34383:SF3">
    <property type="entry name" value="POLYPHOSPHATE:AMP PHOSPHOTRANSFERASE"/>
    <property type="match status" value="1"/>
</dbReference>
<sequence>MSKLSDISDRYRIAPGSRVRLTRWDPGDKWVTDGDKAQGVHRREQLAERLDELQDLLYAQKKHRILLILQGMDTSGKDSTIRRVFHTIDPLGVRVANFRAPSTEEQARDYLWRVHRKVPANGEIVIFNRSHYEDVLVPRARGHQSRREQQRRLGHIADFERMLSDEGTTIIKCYLHISIEEQRQRLQDRLDDPTKHWKFDYSDIREREYWDAYIKAYQDAMTVTSLPHAPWYVIPANHKWVRDLIVTTILVDTLTRLRMHYPPAPEGLDQVKLD</sequence>
<evidence type="ECO:0000259" key="4">
    <source>
        <dbReference type="Pfam" id="PF03976"/>
    </source>
</evidence>
<dbReference type="Gene3D" id="3.40.50.300">
    <property type="entry name" value="P-loop containing nucleotide triphosphate hydrolases"/>
    <property type="match status" value="1"/>
</dbReference>
<keyword evidence="3 5" id="KW-0418">Kinase</keyword>
<dbReference type="PIRSF" id="PIRSF028756">
    <property type="entry name" value="PPK2_prd"/>
    <property type="match status" value="1"/>
</dbReference>
<proteinExistence type="inferred from homology"/>
<protein>
    <submittedName>
        <fullName evidence="5">Polyphosphate kinase 2 family protein</fullName>
    </submittedName>
</protein>
<dbReference type="NCBIfam" id="TIGR03709">
    <property type="entry name" value="PPK2_rel_1"/>
    <property type="match status" value="1"/>
</dbReference>
<evidence type="ECO:0000256" key="3">
    <source>
        <dbReference type="ARBA" id="ARBA00022777"/>
    </source>
</evidence>
<gene>
    <name evidence="5" type="ORF">E4680_04595</name>
</gene>
<keyword evidence="6" id="KW-1185">Reference proteome</keyword>
<dbReference type="AlphaFoldDB" id="A0A4Z0FBQ0"/>